<comment type="caution">
    <text evidence="7">The sequence shown here is derived from an EMBL/GenBank/DDBJ whole genome shotgun (WGS) entry which is preliminary data.</text>
</comment>
<dbReference type="AlphaFoldDB" id="A0A409WGI0"/>
<reference evidence="7 8" key="1">
    <citation type="journal article" date="2018" name="Evol. Lett.">
        <title>Horizontal gene cluster transfer increased hallucinogenic mushroom diversity.</title>
        <authorList>
            <person name="Reynolds H.T."/>
            <person name="Vijayakumar V."/>
            <person name="Gluck-Thaler E."/>
            <person name="Korotkin H.B."/>
            <person name="Matheny P.B."/>
            <person name="Slot J.C."/>
        </authorList>
    </citation>
    <scope>NUCLEOTIDE SEQUENCE [LARGE SCALE GENOMIC DNA]</scope>
    <source>
        <strain evidence="7 8">2631</strain>
    </source>
</reference>
<dbReference type="GO" id="GO:0005856">
    <property type="term" value="C:cytoskeleton"/>
    <property type="evidence" value="ECO:0007669"/>
    <property type="project" value="UniProtKB-SubCell"/>
</dbReference>
<evidence type="ECO:0000256" key="3">
    <source>
        <dbReference type="ARBA" id="ARBA00022490"/>
    </source>
</evidence>
<evidence type="ECO:0000313" key="8">
    <source>
        <dbReference type="Proteomes" id="UP000283269"/>
    </source>
</evidence>
<feature type="compositionally biased region" description="Basic and acidic residues" evidence="5">
    <location>
        <begin position="685"/>
        <end position="718"/>
    </location>
</feature>
<feature type="compositionally biased region" description="Low complexity" evidence="5">
    <location>
        <begin position="614"/>
        <end position="625"/>
    </location>
</feature>
<protein>
    <recommendedName>
        <fullName evidence="6">TPX2 C-terminal domain-containing protein</fullName>
    </recommendedName>
</protein>
<dbReference type="OrthoDB" id="3242303at2759"/>
<proteinExistence type="inferred from homology"/>
<feature type="compositionally biased region" description="Polar residues" evidence="5">
    <location>
        <begin position="255"/>
        <end position="289"/>
    </location>
</feature>
<name>A0A409WGI0_PSICY</name>
<evidence type="ECO:0000256" key="4">
    <source>
        <dbReference type="ARBA" id="ARBA00023212"/>
    </source>
</evidence>
<evidence type="ECO:0000256" key="5">
    <source>
        <dbReference type="SAM" id="MobiDB-lite"/>
    </source>
</evidence>
<evidence type="ECO:0000256" key="1">
    <source>
        <dbReference type="ARBA" id="ARBA00004245"/>
    </source>
</evidence>
<feature type="compositionally biased region" description="Basic and acidic residues" evidence="5">
    <location>
        <begin position="452"/>
        <end position="469"/>
    </location>
</feature>
<organism evidence="7 8">
    <name type="scientific">Psilocybe cyanescens</name>
    <dbReference type="NCBI Taxonomy" id="93625"/>
    <lineage>
        <taxon>Eukaryota</taxon>
        <taxon>Fungi</taxon>
        <taxon>Dikarya</taxon>
        <taxon>Basidiomycota</taxon>
        <taxon>Agaricomycotina</taxon>
        <taxon>Agaricomycetes</taxon>
        <taxon>Agaricomycetidae</taxon>
        <taxon>Agaricales</taxon>
        <taxon>Agaricineae</taxon>
        <taxon>Strophariaceae</taxon>
        <taxon>Psilocybe</taxon>
    </lineage>
</organism>
<evidence type="ECO:0000256" key="2">
    <source>
        <dbReference type="ARBA" id="ARBA00005885"/>
    </source>
</evidence>
<evidence type="ECO:0000259" key="6">
    <source>
        <dbReference type="Pfam" id="PF06886"/>
    </source>
</evidence>
<evidence type="ECO:0000313" key="7">
    <source>
        <dbReference type="EMBL" id="PPQ77550.1"/>
    </source>
</evidence>
<feature type="compositionally biased region" description="Basic and acidic residues" evidence="5">
    <location>
        <begin position="726"/>
        <end position="739"/>
    </location>
</feature>
<keyword evidence="4" id="KW-0206">Cytoskeleton</keyword>
<dbReference type="Proteomes" id="UP000283269">
    <property type="component" value="Unassembled WGS sequence"/>
</dbReference>
<feature type="region of interest" description="Disordered" evidence="5">
    <location>
        <begin position="54"/>
        <end position="134"/>
    </location>
</feature>
<feature type="compositionally biased region" description="Low complexity" evidence="5">
    <location>
        <begin position="500"/>
        <end position="511"/>
    </location>
</feature>
<dbReference type="STRING" id="93625.A0A409WGI0"/>
<dbReference type="EMBL" id="NHYD01003437">
    <property type="protein sequence ID" value="PPQ77550.1"/>
    <property type="molecule type" value="Genomic_DNA"/>
</dbReference>
<dbReference type="InParanoid" id="A0A409WGI0"/>
<feature type="region of interest" description="Disordered" evidence="5">
    <location>
        <begin position="363"/>
        <end position="483"/>
    </location>
</feature>
<feature type="region of interest" description="Disordered" evidence="5">
    <location>
        <begin position="255"/>
        <end position="290"/>
    </location>
</feature>
<gene>
    <name evidence="7" type="ORF">CVT25_011410</name>
</gene>
<feature type="compositionally biased region" description="Polar residues" evidence="5">
    <location>
        <begin position="512"/>
        <end position="523"/>
    </location>
</feature>
<keyword evidence="8" id="KW-1185">Reference proteome</keyword>
<comment type="subcellular location">
    <subcellularLocation>
        <location evidence="1">Cytoplasm</location>
        <location evidence="1">Cytoskeleton</location>
    </subcellularLocation>
</comment>
<dbReference type="Pfam" id="PF06886">
    <property type="entry name" value="TPX2"/>
    <property type="match status" value="1"/>
</dbReference>
<feature type="domain" description="TPX2 C-terminal" evidence="6">
    <location>
        <begin position="673"/>
        <end position="742"/>
    </location>
</feature>
<comment type="similarity">
    <text evidence="2">Belongs to the TPX2 family.</text>
</comment>
<sequence length="750" mass="83987">MPQHYSGDQLSMRHLPDISDTSFSFQIPGSAPYDNLLAEDDKDFFRGVDVSEISPNLPLTHSANEPLTISQLTPRPTIEKRALHNQKRLPPSSPTSSYPQQNVDYPIPDTKSQKPITRAQHPEGGKLTRRKSVAQPRPRLVTPSMNLPHLSSVERSPVGARFEAMKAEVDLLAEHLPVPPSSADKKLDNAGAPMPNGTRTYLEKKKAYLYEEEETREKHLRTKHHLYEDEIIKRKIINKATEKNIRVPAVNSSMNMNTVFSPPEPSSLSKDPNGEDQSMADTTISSTSPDGGVAARLVQYSQKLINSFSQFNSDGITNVNVHHGKQASLPWDAEAGTNENESFAHPQNNNISDQPLTLSQLSPRKRSVRPPTPTPPVSVPTSPLRSSSKRPAPSEESEIQRKKSKTDASAAGGEPSASQSSEMKTNAKLDHAPTQRHSISAVSGRSRRKSATKIDRGISKSKAINEKLNTRRAPAFKPRSTETLTGDGVCHALQSKPIISTSTSTSSSSTSMLQISRQRTSNHTIEPVNSLSLKGKRKMSSSSGNRLTTKPVCLIFFSFSCHFFLCLQAERQGEHEFYIPNIPLHTTKPVEFHLSTDARARSMTRRDLGDKGASSSQSQSQSSSRSHSRSQRERSERKQHAPIPDFKALHAAQEAKLALRKENIHPTVPLPIKWETDHRAKERQKFDEMVREKEREQERLVEERRREREEQEERELRELRKKAVPKAHEVPEWYKEAPKKKDKTIGPIGR</sequence>
<feature type="compositionally biased region" description="Basic and acidic residues" evidence="5">
    <location>
        <begin position="630"/>
        <end position="639"/>
    </location>
</feature>
<dbReference type="InterPro" id="IPR027329">
    <property type="entry name" value="TPX2_C"/>
</dbReference>
<feature type="region of interest" description="Disordered" evidence="5">
    <location>
        <begin position="500"/>
        <end position="523"/>
    </location>
</feature>
<feature type="region of interest" description="Disordered" evidence="5">
    <location>
        <begin position="685"/>
        <end position="750"/>
    </location>
</feature>
<keyword evidence="3" id="KW-0963">Cytoplasm</keyword>
<feature type="region of interest" description="Disordered" evidence="5">
    <location>
        <begin position="604"/>
        <end position="646"/>
    </location>
</feature>
<feature type="compositionally biased region" description="Polar residues" evidence="5">
    <location>
        <begin position="54"/>
        <end position="74"/>
    </location>
</feature>
<accession>A0A409WGI0</accession>